<sequence length="230" mass="26129">MSKIKKIIVLVLILAVPGFLYYLLTSQGKNRYKPLPFFGPKPLSGTFHTFHGKKIPDTLYHTVADFNLQDQNGKPVSFKTIGPQILVISFFYTHCPNTCNQVNAGMDSLAKYYGKNKLVTFASITVDPDRDKPAVLKAYAARYHQPENKWLFLTGDTSQIYPLARKGLLVDALQNGKDDFIYSNKLILLDPEHRIRGYYDGTLPTDVARLADELKVQISEELRKKDKPLY</sequence>
<dbReference type="PANTHER" id="PTHR12151:SF25">
    <property type="entry name" value="LINALOOL DEHYDRATASE_ISOMERASE DOMAIN-CONTAINING PROTEIN"/>
    <property type="match status" value="1"/>
</dbReference>
<keyword evidence="3" id="KW-0472">Membrane</keyword>
<evidence type="ECO:0000313" key="6">
    <source>
        <dbReference type="Proteomes" id="UP000632774"/>
    </source>
</evidence>
<evidence type="ECO:0000256" key="1">
    <source>
        <dbReference type="ARBA" id="ARBA00010996"/>
    </source>
</evidence>
<gene>
    <name evidence="5" type="ORF">IRJ18_14040</name>
</gene>
<keyword evidence="3" id="KW-0812">Transmembrane</keyword>
<dbReference type="CDD" id="cd02968">
    <property type="entry name" value="SCO"/>
    <property type="match status" value="1"/>
</dbReference>
<dbReference type="Pfam" id="PF02630">
    <property type="entry name" value="SCO1-SenC"/>
    <property type="match status" value="1"/>
</dbReference>
<keyword evidence="2" id="KW-0186">Copper</keyword>
<reference evidence="5 6" key="1">
    <citation type="submission" date="2020-10" db="EMBL/GenBank/DDBJ databases">
        <title>Mucilaginibacter mali sp. nov., isolated from rhizosphere soil of apple orchard.</title>
        <authorList>
            <person name="Lee J.-S."/>
            <person name="Kim H.S."/>
            <person name="Kim J.-S."/>
        </authorList>
    </citation>
    <scope>NUCLEOTIDE SEQUENCE [LARGE SCALE GENOMIC DNA]</scope>
    <source>
        <strain evidence="5 6">KCTC 23157</strain>
    </source>
</reference>
<dbReference type="InterPro" id="IPR013766">
    <property type="entry name" value="Thioredoxin_domain"/>
</dbReference>
<evidence type="ECO:0000256" key="2">
    <source>
        <dbReference type="ARBA" id="ARBA00023008"/>
    </source>
</evidence>
<organism evidence="5 6">
    <name type="scientific">Mucilaginibacter boryungensis</name>
    <dbReference type="NCBI Taxonomy" id="768480"/>
    <lineage>
        <taxon>Bacteria</taxon>
        <taxon>Pseudomonadati</taxon>
        <taxon>Bacteroidota</taxon>
        <taxon>Sphingobacteriia</taxon>
        <taxon>Sphingobacteriales</taxon>
        <taxon>Sphingobacteriaceae</taxon>
        <taxon>Mucilaginibacter</taxon>
    </lineage>
</organism>
<proteinExistence type="inferred from homology"/>
<evidence type="ECO:0000259" key="4">
    <source>
        <dbReference type="PROSITE" id="PS51352"/>
    </source>
</evidence>
<accession>A0ABR9XKB8</accession>
<dbReference type="SUPFAM" id="SSF52833">
    <property type="entry name" value="Thioredoxin-like"/>
    <property type="match status" value="1"/>
</dbReference>
<dbReference type="PANTHER" id="PTHR12151">
    <property type="entry name" value="ELECTRON TRANSPORT PROTIN SCO1/SENC FAMILY MEMBER"/>
    <property type="match status" value="1"/>
</dbReference>
<dbReference type="RefSeq" id="WP_194106952.1">
    <property type="nucleotide sequence ID" value="NZ_JADFFM010000002.1"/>
</dbReference>
<dbReference type="Gene3D" id="3.40.30.10">
    <property type="entry name" value="Glutaredoxin"/>
    <property type="match status" value="1"/>
</dbReference>
<keyword evidence="6" id="KW-1185">Reference proteome</keyword>
<evidence type="ECO:0000256" key="3">
    <source>
        <dbReference type="SAM" id="Phobius"/>
    </source>
</evidence>
<comment type="similarity">
    <text evidence="1">Belongs to the SCO1/2 family.</text>
</comment>
<dbReference type="PROSITE" id="PS51352">
    <property type="entry name" value="THIOREDOXIN_2"/>
    <property type="match status" value="1"/>
</dbReference>
<evidence type="ECO:0000313" key="5">
    <source>
        <dbReference type="EMBL" id="MBE9667489.1"/>
    </source>
</evidence>
<name>A0ABR9XKB8_9SPHI</name>
<dbReference type="InterPro" id="IPR003782">
    <property type="entry name" value="SCO1/SenC"/>
</dbReference>
<feature type="domain" description="Thioredoxin" evidence="4">
    <location>
        <begin position="57"/>
        <end position="224"/>
    </location>
</feature>
<protein>
    <submittedName>
        <fullName evidence="5">SCO family protein</fullName>
    </submittedName>
</protein>
<dbReference type="Proteomes" id="UP000632774">
    <property type="component" value="Unassembled WGS sequence"/>
</dbReference>
<dbReference type="InterPro" id="IPR036249">
    <property type="entry name" value="Thioredoxin-like_sf"/>
</dbReference>
<comment type="caution">
    <text evidence="5">The sequence shown here is derived from an EMBL/GenBank/DDBJ whole genome shotgun (WGS) entry which is preliminary data.</text>
</comment>
<keyword evidence="3" id="KW-1133">Transmembrane helix</keyword>
<feature type="transmembrane region" description="Helical" evidence="3">
    <location>
        <begin position="7"/>
        <end position="24"/>
    </location>
</feature>
<dbReference type="EMBL" id="JADFFM010000002">
    <property type="protein sequence ID" value="MBE9667489.1"/>
    <property type="molecule type" value="Genomic_DNA"/>
</dbReference>